<dbReference type="PANTHER" id="PTHR12801:SF112">
    <property type="entry name" value="RNA EXONUCLEASE 3"/>
    <property type="match status" value="1"/>
</dbReference>
<evidence type="ECO:0000313" key="8">
    <source>
        <dbReference type="Proteomes" id="UP001586593"/>
    </source>
</evidence>
<dbReference type="InterPro" id="IPR036397">
    <property type="entry name" value="RNaseH_sf"/>
</dbReference>
<dbReference type="SUPFAM" id="SSF53098">
    <property type="entry name" value="Ribonuclease H-like"/>
    <property type="match status" value="1"/>
</dbReference>
<evidence type="ECO:0000256" key="4">
    <source>
        <dbReference type="ARBA" id="ARBA00022839"/>
    </source>
</evidence>
<feature type="region of interest" description="Disordered" evidence="5">
    <location>
        <begin position="506"/>
        <end position="534"/>
    </location>
</feature>
<keyword evidence="8" id="KW-1185">Reference proteome</keyword>
<keyword evidence="4" id="KW-0269">Exonuclease</keyword>
<sequence>MDAISAVLRNFKTIPCPQGDKCTQANCKWKHSWDQVEDRTTNSGNEDKDTDQAGPRKRLKLEERDSVQPVQYQALSKADTVKKPVSPPPLKRKAPPVKNNRTPSDASRALGVTIHSAKSTHSAGGSPLTRNSGTATAPGSISNTRTGSAPLKKSAPKPPRKPEPLNPRHMKTSPATHDFRYKALKMLHDQFVRLNKELEKDASEKEKSLVLSDQELIWMALDEEESIALGKAPIYSNVIKNRIMTYKRMSVAKWKEERQSALKKDNPVVLTAQQEVQERLGAPKVIDTGLTPYQEVKFLSRLLTPIDQLSQFGYVTTIPTADEVREAQKAEEDAKGWEVCDRCGTRFQVFPGRREDGALTSGGKCTYHPGKTYFPERQLGDSSRVQKRWRCCKEAVGDTPGCTKAETHVFKVTHPKRLSAILPFVETPPNPLAPTDRAVCFDCEMGYTVKGLELIRLTATSWPDGAELLDVLVQPLGEILDLNSRYSGVWPEDIINAKPFSLSNDVEETDRAEQEYKDKKAGGTEEPEGAKKRKKLQIVSSPVVARDLLFSLISPSTPLIGHGLENDLNAARVVHPTVIDTVLLYPHKRGLPIRFGLKALMETRLNRAIQVEAEGKIEGHDSAEDARAAGDLVRLKVQEEWARLKGLGWTLKDGKFVPPGGKRGGQLTEEFLEKPVSS</sequence>
<gene>
    <name evidence="7" type="ORF">VTK73DRAFT_3141</name>
</gene>
<evidence type="ECO:0000259" key="6">
    <source>
        <dbReference type="SMART" id="SM00479"/>
    </source>
</evidence>
<dbReference type="CDD" id="cd06145">
    <property type="entry name" value="REX1_like"/>
    <property type="match status" value="1"/>
</dbReference>
<reference evidence="7 8" key="1">
    <citation type="journal article" date="2024" name="Commun. Biol.">
        <title>Comparative genomic analysis of thermophilic fungi reveals convergent evolutionary adaptations and gene losses.</title>
        <authorList>
            <person name="Steindorff A.S."/>
            <person name="Aguilar-Pontes M.V."/>
            <person name="Robinson A.J."/>
            <person name="Andreopoulos B."/>
            <person name="LaButti K."/>
            <person name="Kuo A."/>
            <person name="Mondo S."/>
            <person name="Riley R."/>
            <person name="Otillar R."/>
            <person name="Haridas S."/>
            <person name="Lipzen A."/>
            <person name="Grimwood J."/>
            <person name="Schmutz J."/>
            <person name="Clum A."/>
            <person name="Reid I.D."/>
            <person name="Moisan M.C."/>
            <person name="Butler G."/>
            <person name="Nguyen T.T.M."/>
            <person name="Dewar K."/>
            <person name="Conant G."/>
            <person name="Drula E."/>
            <person name="Henrissat B."/>
            <person name="Hansel C."/>
            <person name="Singer S."/>
            <person name="Hutchinson M.I."/>
            <person name="de Vries R.P."/>
            <person name="Natvig D.O."/>
            <person name="Powell A.J."/>
            <person name="Tsang A."/>
            <person name="Grigoriev I.V."/>
        </authorList>
    </citation>
    <scope>NUCLEOTIDE SEQUENCE [LARGE SCALE GENOMIC DNA]</scope>
    <source>
        <strain evidence="7 8">ATCC 24622</strain>
    </source>
</reference>
<feature type="region of interest" description="Disordered" evidence="5">
    <location>
        <begin position="658"/>
        <end position="678"/>
    </location>
</feature>
<evidence type="ECO:0000256" key="1">
    <source>
        <dbReference type="ARBA" id="ARBA00006357"/>
    </source>
</evidence>
<dbReference type="Proteomes" id="UP001586593">
    <property type="component" value="Unassembled WGS sequence"/>
</dbReference>
<evidence type="ECO:0000313" key="7">
    <source>
        <dbReference type="EMBL" id="KAL1869437.1"/>
    </source>
</evidence>
<feature type="region of interest" description="Disordered" evidence="5">
    <location>
        <begin position="30"/>
        <end position="174"/>
    </location>
</feature>
<dbReference type="InterPro" id="IPR047021">
    <property type="entry name" value="REXO1/3/4-like"/>
</dbReference>
<dbReference type="InterPro" id="IPR013520">
    <property type="entry name" value="Ribonucl_H"/>
</dbReference>
<feature type="compositionally biased region" description="Basic and acidic residues" evidence="5">
    <location>
        <begin position="509"/>
        <end position="523"/>
    </location>
</feature>
<name>A0ABR3X153_9PEZI</name>
<evidence type="ECO:0000256" key="2">
    <source>
        <dbReference type="ARBA" id="ARBA00022722"/>
    </source>
</evidence>
<feature type="domain" description="Exonuclease" evidence="6">
    <location>
        <begin position="437"/>
        <end position="642"/>
    </location>
</feature>
<evidence type="ECO:0000256" key="5">
    <source>
        <dbReference type="SAM" id="MobiDB-lite"/>
    </source>
</evidence>
<evidence type="ECO:0000256" key="3">
    <source>
        <dbReference type="ARBA" id="ARBA00022801"/>
    </source>
</evidence>
<dbReference type="SMART" id="SM00479">
    <property type="entry name" value="EXOIII"/>
    <property type="match status" value="1"/>
</dbReference>
<proteinExistence type="inferred from homology"/>
<dbReference type="InterPro" id="IPR012337">
    <property type="entry name" value="RNaseH-like_sf"/>
</dbReference>
<protein>
    <recommendedName>
        <fullName evidence="6">Exonuclease domain-containing protein</fullName>
    </recommendedName>
</protein>
<dbReference type="InterPro" id="IPR034922">
    <property type="entry name" value="REX1-like_exo"/>
</dbReference>
<dbReference type="EMBL" id="JAZHXJ010000196">
    <property type="protein sequence ID" value="KAL1869437.1"/>
    <property type="molecule type" value="Genomic_DNA"/>
</dbReference>
<feature type="compositionally biased region" description="Polar residues" evidence="5">
    <location>
        <begin position="116"/>
        <end position="147"/>
    </location>
</feature>
<keyword evidence="2" id="KW-0540">Nuclease</keyword>
<keyword evidence="3" id="KW-0378">Hydrolase</keyword>
<comment type="similarity">
    <text evidence="1">Belongs to the REXO1/REXO3 family.</text>
</comment>
<accession>A0ABR3X153</accession>
<dbReference type="Gene3D" id="3.30.420.10">
    <property type="entry name" value="Ribonuclease H-like superfamily/Ribonuclease H"/>
    <property type="match status" value="1"/>
</dbReference>
<feature type="compositionally biased region" description="Basic and acidic residues" evidence="5">
    <location>
        <begin position="31"/>
        <end position="51"/>
    </location>
</feature>
<organism evidence="7 8">
    <name type="scientific">Phialemonium thermophilum</name>
    <dbReference type="NCBI Taxonomy" id="223376"/>
    <lineage>
        <taxon>Eukaryota</taxon>
        <taxon>Fungi</taxon>
        <taxon>Dikarya</taxon>
        <taxon>Ascomycota</taxon>
        <taxon>Pezizomycotina</taxon>
        <taxon>Sordariomycetes</taxon>
        <taxon>Sordariomycetidae</taxon>
        <taxon>Cephalothecales</taxon>
        <taxon>Cephalothecaceae</taxon>
        <taxon>Phialemonium</taxon>
    </lineage>
</organism>
<dbReference type="PANTHER" id="PTHR12801">
    <property type="entry name" value="RNA EXONUCLEASE REXO1 / RECO3 FAMILY MEMBER-RELATED"/>
    <property type="match status" value="1"/>
</dbReference>
<comment type="caution">
    <text evidence="7">The sequence shown here is derived from an EMBL/GenBank/DDBJ whole genome shotgun (WGS) entry which is preliminary data.</text>
</comment>